<evidence type="ECO:0000313" key="2">
    <source>
        <dbReference type="EMBL" id="SEK40274.1"/>
    </source>
</evidence>
<dbReference type="Proteomes" id="UP000199214">
    <property type="component" value="Unassembled WGS sequence"/>
</dbReference>
<name>A0A1H7GQF4_9SPHN</name>
<accession>A0A1H7GQF4</accession>
<dbReference type="EMBL" id="FNZZ01000001">
    <property type="protein sequence ID" value="SEK40274.1"/>
    <property type="molecule type" value="Genomic_DNA"/>
</dbReference>
<feature type="transmembrane region" description="Helical" evidence="1">
    <location>
        <begin position="54"/>
        <end position="76"/>
    </location>
</feature>
<evidence type="ECO:0000313" key="3">
    <source>
        <dbReference type="Proteomes" id="UP000199214"/>
    </source>
</evidence>
<feature type="transmembrane region" description="Helical" evidence="1">
    <location>
        <begin position="96"/>
        <end position="115"/>
    </location>
</feature>
<sequence length="141" mass="15285">MSVRPSAIPSGFAAANLPLGRDPASVRRRLVAMEQMLEGLFVIPGINRRVGLDFVLGLVPVAGDAIAAALGGWLVWEARNLGMSKLALMRMTGRVGFDALIGLVPFVGDAADLYYRSNTRNLKQILRHLDKHHPATVTVDR</sequence>
<dbReference type="AlphaFoldDB" id="A0A1H7GQF4"/>
<dbReference type="STRING" id="1855283.SAMN05216382_0341"/>
<proteinExistence type="predicted"/>
<dbReference type="Pfam" id="PF13430">
    <property type="entry name" value="DUF4112"/>
    <property type="match status" value="1"/>
</dbReference>
<dbReference type="RefSeq" id="WP_093002683.1">
    <property type="nucleotide sequence ID" value="NZ_FNZZ01000001.1"/>
</dbReference>
<dbReference type="OrthoDB" id="513552at2"/>
<organism evidence="2 3">
    <name type="scientific">Sphingomonas palmae</name>
    <dbReference type="NCBI Taxonomy" id="1855283"/>
    <lineage>
        <taxon>Bacteria</taxon>
        <taxon>Pseudomonadati</taxon>
        <taxon>Pseudomonadota</taxon>
        <taxon>Alphaproteobacteria</taxon>
        <taxon>Sphingomonadales</taxon>
        <taxon>Sphingomonadaceae</taxon>
        <taxon>Sphingomonas</taxon>
    </lineage>
</organism>
<keyword evidence="1" id="KW-0812">Transmembrane</keyword>
<keyword evidence="1" id="KW-1133">Transmembrane helix</keyword>
<reference evidence="3" key="1">
    <citation type="submission" date="2016-10" db="EMBL/GenBank/DDBJ databases">
        <authorList>
            <person name="Varghese N."/>
            <person name="Submissions S."/>
        </authorList>
    </citation>
    <scope>NUCLEOTIDE SEQUENCE [LARGE SCALE GENOMIC DNA]</scope>
    <source>
        <strain evidence="3">JS21-1</strain>
    </source>
</reference>
<dbReference type="PANTHER" id="PTHR35519">
    <property type="entry name" value="MEMBRANE PROTEINS"/>
    <property type="match status" value="1"/>
</dbReference>
<keyword evidence="3" id="KW-1185">Reference proteome</keyword>
<evidence type="ECO:0008006" key="4">
    <source>
        <dbReference type="Google" id="ProtNLM"/>
    </source>
</evidence>
<protein>
    <recommendedName>
        <fullName evidence="4">DUF4112 domain-containing protein</fullName>
    </recommendedName>
</protein>
<evidence type="ECO:0000256" key="1">
    <source>
        <dbReference type="SAM" id="Phobius"/>
    </source>
</evidence>
<gene>
    <name evidence="2" type="ORF">SAMN05216382_0341</name>
</gene>
<dbReference type="InterPro" id="IPR025187">
    <property type="entry name" value="DUF4112"/>
</dbReference>
<keyword evidence="1" id="KW-0472">Membrane</keyword>
<dbReference type="PANTHER" id="PTHR35519:SF2">
    <property type="entry name" value="PH DOMAIN PROTEIN"/>
    <property type="match status" value="1"/>
</dbReference>